<dbReference type="GO" id="GO:0005737">
    <property type="term" value="C:cytoplasm"/>
    <property type="evidence" value="ECO:0007669"/>
    <property type="project" value="InterPro"/>
</dbReference>
<name>A0A830EXL3_9EURY</name>
<dbReference type="OrthoDB" id="241983at2157"/>
<dbReference type="AlphaFoldDB" id="A0A830EXL3"/>
<dbReference type="GO" id="GO:0016151">
    <property type="term" value="F:nickel cation binding"/>
    <property type="evidence" value="ECO:0007669"/>
    <property type="project" value="InterPro"/>
</dbReference>
<comment type="caution">
    <text evidence="6">The sequence shown here is derived from an EMBL/GenBank/DDBJ whole genome shotgun (WGS) entry which is preliminary data.</text>
</comment>
<keyword evidence="2" id="KW-0533">Nickel</keyword>
<dbReference type="RefSeq" id="WP_188883972.1">
    <property type="nucleotide sequence ID" value="NZ_BMPF01000003.1"/>
</dbReference>
<reference evidence="6 7" key="1">
    <citation type="journal article" date="2019" name="Int. J. Syst. Evol. Microbiol.">
        <title>The Global Catalogue of Microorganisms (GCM) 10K type strain sequencing project: providing services to taxonomists for standard genome sequencing and annotation.</title>
        <authorList>
            <consortium name="The Broad Institute Genomics Platform"/>
            <consortium name="The Broad Institute Genome Sequencing Center for Infectious Disease"/>
            <person name="Wu L."/>
            <person name="Ma J."/>
        </authorList>
    </citation>
    <scope>NUCLEOTIDE SEQUENCE [LARGE SCALE GENOMIC DNA]</scope>
    <source>
        <strain evidence="6 7">JCM 19585</strain>
    </source>
</reference>
<accession>A0A830EXL3</accession>
<dbReference type="InterPro" id="IPR036118">
    <property type="entry name" value="UreE_N_sf"/>
</dbReference>
<evidence type="ECO:0000256" key="4">
    <source>
        <dbReference type="SAM" id="MobiDB-lite"/>
    </source>
</evidence>
<proteinExistence type="inferred from homology"/>
<protein>
    <recommendedName>
        <fullName evidence="5">UreE urease accessory N-terminal domain-containing protein</fullName>
    </recommendedName>
</protein>
<keyword evidence="1" id="KW-0963">Cytoplasm</keyword>
<keyword evidence="3" id="KW-0143">Chaperone</keyword>
<feature type="region of interest" description="Disordered" evidence="4">
    <location>
        <begin position="151"/>
        <end position="200"/>
    </location>
</feature>
<sequence length="200" mass="21269">MDLYDTYIGNTADEAVASRVERAATRELTLDETTRRRSRFRTETEDGTDVGVVTGKAGSLEPGDVLASDDAAALLVVGLAARDALVVDLHEADATPEAMALAAKLGHVVGNRHRDLAVRGASVLVALDESVERHREEVAAHLPDGATTRVEAVDPMRFDDGTPDHAHGDDHVHEHGDTHEHDHGNATGVRAPNPDGGESK</sequence>
<evidence type="ECO:0000256" key="1">
    <source>
        <dbReference type="ARBA" id="ARBA00022490"/>
    </source>
</evidence>
<keyword evidence="7" id="KW-1185">Reference proteome</keyword>
<feature type="domain" description="UreE urease accessory N-terminal" evidence="5">
    <location>
        <begin position="7"/>
        <end position="74"/>
    </location>
</feature>
<evidence type="ECO:0000256" key="3">
    <source>
        <dbReference type="ARBA" id="ARBA00023186"/>
    </source>
</evidence>
<dbReference type="Gene3D" id="2.60.260.20">
    <property type="entry name" value="Urease metallochaperone UreE, N-terminal domain"/>
    <property type="match status" value="1"/>
</dbReference>
<dbReference type="EMBL" id="BMPF01000003">
    <property type="protein sequence ID" value="GGL39390.1"/>
    <property type="molecule type" value="Genomic_DNA"/>
</dbReference>
<evidence type="ECO:0000313" key="6">
    <source>
        <dbReference type="EMBL" id="GGL39390.1"/>
    </source>
</evidence>
<dbReference type="HAMAP" id="MF_00822">
    <property type="entry name" value="UreE"/>
    <property type="match status" value="1"/>
</dbReference>
<dbReference type="SMART" id="SM00988">
    <property type="entry name" value="UreE_N"/>
    <property type="match status" value="1"/>
</dbReference>
<feature type="compositionally biased region" description="Basic and acidic residues" evidence="4">
    <location>
        <begin position="151"/>
        <end position="184"/>
    </location>
</feature>
<dbReference type="InterPro" id="IPR004029">
    <property type="entry name" value="UreE_N"/>
</dbReference>
<dbReference type="InterPro" id="IPR012406">
    <property type="entry name" value="UreE"/>
</dbReference>
<evidence type="ECO:0000313" key="7">
    <source>
        <dbReference type="Proteomes" id="UP000628840"/>
    </source>
</evidence>
<evidence type="ECO:0000256" key="2">
    <source>
        <dbReference type="ARBA" id="ARBA00022596"/>
    </source>
</evidence>
<dbReference type="Pfam" id="PF02814">
    <property type="entry name" value="UreE_N"/>
    <property type="match status" value="1"/>
</dbReference>
<dbReference type="GO" id="GO:0006457">
    <property type="term" value="P:protein folding"/>
    <property type="evidence" value="ECO:0007669"/>
    <property type="project" value="InterPro"/>
</dbReference>
<evidence type="ECO:0000259" key="5">
    <source>
        <dbReference type="SMART" id="SM00988"/>
    </source>
</evidence>
<dbReference type="Proteomes" id="UP000628840">
    <property type="component" value="Unassembled WGS sequence"/>
</dbReference>
<dbReference type="SUPFAM" id="SSF69287">
    <property type="entry name" value="Urease metallochaperone UreE, N-terminal domain"/>
    <property type="match status" value="1"/>
</dbReference>
<gene>
    <name evidence="6" type="ORF">GCM10009037_23940</name>
</gene>
<organism evidence="6 7">
    <name type="scientific">Halarchaeum grantii</name>
    <dbReference type="NCBI Taxonomy" id="1193105"/>
    <lineage>
        <taxon>Archaea</taxon>
        <taxon>Methanobacteriati</taxon>
        <taxon>Methanobacteriota</taxon>
        <taxon>Stenosarchaea group</taxon>
        <taxon>Halobacteria</taxon>
        <taxon>Halobacteriales</taxon>
        <taxon>Halobacteriaceae</taxon>
    </lineage>
</organism>